<name>A0A9D3LR57_ANGAN</name>
<feature type="coiled-coil region" evidence="1">
    <location>
        <begin position="23"/>
        <end position="131"/>
    </location>
</feature>
<evidence type="ECO:0000313" key="3">
    <source>
        <dbReference type="EMBL" id="KAG5833163.1"/>
    </source>
</evidence>
<keyword evidence="4" id="KW-1185">Reference proteome</keyword>
<protein>
    <submittedName>
        <fullName evidence="3">Uncharacterized protein</fullName>
    </submittedName>
</protein>
<accession>A0A9D3LR57</accession>
<reference evidence="3" key="1">
    <citation type="submission" date="2021-01" db="EMBL/GenBank/DDBJ databases">
        <title>A chromosome-scale assembly of European eel, Anguilla anguilla.</title>
        <authorList>
            <person name="Henkel C."/>
            <person name="Jong-Raadsen S.A."/>
            <person name="Dufour S."/>
            <person name="Weltzien F.-A."/>
            <person name="Palstra A.P."/>
            <person name="Pelster B."/>
            <person name="Spaink H.P."/>
            <person name="Van Den Thillart G.E."/>
            <person name="Jansen H."/>
            <person name="Zahm M."/>
            <person name="Klopp C."/>
            <person name="Cedric C."/>
            <person name="Louis A."/>
            <person name="Berthelot C."/>
            <person name="Parey E."/>
            <person name="Roest Crollius H."/>
            <person name="Montfort J."/>
            <person name="Robinson-Rechavi M."/>
            <person name="Bucao C."/>
            <person name="Bouchez O."/>
            <person name="Gislard M."/>
            <person name="Lluch J."/>
            <person name="Milhes M."/>
            <person name="Lampietro C."/>
            <person name="Lopez Roques C."/>
            <person name="Donnadieu C."/>
            <person name="Braasch I."/>
            <person name="Desvignes T."/>
            <person name="Postlethwait J."/>
            <person name="Bobe J."/>
            <person name="Guiguen Y."/>
            <person name="Dirks R."/>
        </authorList>
    </citation>
    <scope>NUCLEOTIDE SEQUENCE</scope>
    <source>
        <strain evidence="3">Tag_6206</strain>
        <tissue evidence="3">Liver</tissue>
    </source>
</reference>
<organism evidence="3 4">
    <name type="scientific">Anguilla anguilla</name>
    <name type="common">European freshwater eel</name>
    <name type="synonym">Muraena anguilla</name>
    <dbReference type="NCBI Taxonomy" id="7936"/>
    <lineage>
        <taxon>Eukaryota</taxon>
        <taxon>Metazoa</taxon>
        <taxon>Chordata</taxon>
        <taxon>Craniata</taxon>
        <taxon>Vertebrata</taxon>
        <taxon>Euteleostomi</taxon>
        <taxon>Actinopterygii</taxon>
        <taxon>Neopterygii</taxon>
        <taxon>Teleostei</taxon>
        <taxon>Anguilliformes</taxon>
        <taxon>Anguillidae</taxon>
        <taxon>Anguilla</taxon>
    </lineage>
</organism>
<proteinExistence type="predicted"/>
<evidence type="ECO:0000313" key="4">
    <source>
        <dbReference type="Proteomes" id="UP001044222"/>
    </source>
</evidence>
<gene>
    <name evidence="3" type="ORF">ANANG_G00272940</name>
</gene>
<dbReference type="Proteomes" id="UP001044222">
    <property type="component" value="Chromosome 16"/>
</dbReference>
<evidence type="ECO:0000256" key="2">
    <source>
        <dbReference type="SAM" id="MobiDB-lite"/>
    </source>
</evidence>
<keyword evidence="1" id="KW-0175">Coiled coil</keyword>
<comment type="caution">
    <text evidence="3">The sequence shown here is derived from an EMBL/GenBank/DDBJ whole genome shotgun (WGS) entry which is preliminary data.</text>
</comment>
<evidence type="ECO:0000256" key="1">
    <source>
        <dbReference type="SAM" id="Coils"/>
    </source>
</evidence>
<feature type="coiled-coil region" evidence="1">
    <location>
        <begin position="163"/>
        <end position="232"/>
    </location>
</feature>
<dbReference type="AlphaFoldDB" id="A0A9D3LR57"/>
<feature type="region of interest" description="Disordered" evidence="2">
    <location>
        <begin position="332"/>
        <end position="358"/>
    </location>
</feature>
<sequence length="449" mass="51958">MATLKELLEESHREGEKLKTLLLEKKEELVKGRDERLQAARAELEVLSGRARGLEGEKQELEAQLRLKEAELQRATQSREEAARERDKVERRWVEAEEGLRATVAEREAELSRVRARVDALEEQRMELNSAAGERSQEVVELAKRTRELESELEVDAPDGVSVERLRERVASLLLEKEARERLLRERESEVYALKRRAEDLGQDRERVRTALERTEAALVRYQERSRQLEQNRTGGPDTLTLSQVGESAGCVVAEQEQKQQVQSPEGPEGGAEVQERLQAMQKAVAQLEFQQQRLQDRNAQLEQRVARLRAERAKLRDMLKQLEQERERVLHHLSQSDSTARESSRIQGELPHAEEDEEQLTLLRARVLELEDQVQHLRKTLATDHRERAEFIEESSRNNQWLISLRQDLTDSLAVVSQKPLPSVLQAETQRLDRSLREEEFRLSLSKS</sequence>
<dbReference type="EMBL" id="JAFIRN010000016">
    <property type="protein sequence ID" value="KAG5833163.1"/>
    <property type="molecule type" value="Genomic_DNA"/>
</dbReference>